<dbReference type="AlphaFoldDB" id="A0AAN8PTV7"/>
<reference evidence="1 2" key="1">
    <citation type="submission" date="2023-10" db="EMBL/GenBank/DDBJ databases">
        <title>Genomes of two closely related lineages of the louse Polyplax serrata with different host specificities.</title>
        <authorList>
            <person name="Martinu J."/>
            <person name="Tarabai H."/>
            <person name="Stefka J."/>
            <person name="Hypsa V."/>
        </authorList>
    </citation>
    <scope>NUCLEOTIDE SEQUENCE [LARGE SCALE GENOMIC DNA]</scope>
    <source>
        <strain evidence="1">HR10_N</strain>
    </source>
</reference>
<protein>
    <submittedName>
        <fullName evidence="1">Uncharacterized protein</fullName>
    </submittedName>
</protein>
<dbReference type="Proteomes" id="UP001372834">
    <property type="component" value="Unassembled WGS sequence"/>
</dbReference>
<evidence type="ECO:0000313" key="2">
    <source>
        <dbReference type="Proteomes" id="UP001372834"/>
    </source>
</evidence>
<sequence>LDDYVPAGHYTDMDTIFMHKYINFSGFVIHQITKPLRPQQTPGQGVVDLKFKVQVSAPPRKQ</sequence>
<evidence type="ECO:0000313" key="1">
    <source>
        <dbReference type="EMBL" id="KAK6634354.1"/>
    </source>
</evidence>
<gene>
    <name evidence="1" type="ORF">RUM43_011754</name>
</gene>
<proteinExistence type="predicted"/>
<dbReference type="EMBL" id="JAWJWE010000005">
    <property type="protein sequence ID" value="KAK6634354.1"/>
    <property type="molecule type" value="Genomic_DNA"/>
</dbReference>
<organism evidence="1 2">
    <name type="scientific">Polyplax serrata</name>
    <name type="common">Common mouse louse</name>
    <dbReference type="NCBI Taxonomy" id="468196"/>
    <lineage>
        <taxon>Eukaryota</taxon>
        <taxon>Metazoa</taxon>
        <taxon>Ecdysozoa</taxon>
        <taxon>Arthropoda</taxon>
        <taxon>Hexapoda</taxon>
        <taxon>Insecta</taxon>
        <taxon>Pterygota</taxon>
        <taxon>Neoptera</taxon>
        <taxon>Paraneoptera</taxon>
        <taxon>Psocodea</taxon>
        <taxon>Troctomorpha</taxon>
        <taxon>Phthiraptera</taxon>
        <taxon>Anoplura</taxon>
        <taxon>Polyplacidae</taxon>
        <taxon>Polyplax</taxon>
    </lineage>
</organism>
<accession>A0AAN8PTV7</accession>
<comment type="caution">
    <text evidence="1">The sequence shown here is derived from an EMBL/GenBank/DDBJ whole genome shotgun (WGS) entry which is preliminary data.</text>
</comment>
<name>A0AAN8PTV7_POLSC</name>
<feature type="non-terminal residue" evidence="1">
    <location>
        <position position="1"/>
    </location>
</feature>